<evidence type="ECO:0000313" key="3">
    <source>
        <dbReference type="Proteomes" id="UP000663829"/>
    </source>
</evidence>
<dbReference type="EMBL" id="CAJOBC010084758">
    <property type="protein sequence ID" value="CAF4321831.1"/>
    <property type="molecule type" value="Genomic_DNA"/>
</dbReference>
<sequence length="99" mass="11510">MADWNDMQYTSKKNPACPRCHRHDNIENADERLDLLDHEAALAHHSGADHAALYFRRDHQAIDHHLLAGAHHGHLGRNTRFCFFKVPGYHTVYVCNYQH</sequence>
<evidence type="ECO:0000313" key="2">
    <source>
        <dbReference type="EMBL" id="CAF4321831.1"/>
    </source>
</evidence>
<dbReference type="Proteomes" id="UP000681722">
    <property type="component" value="Unassembled WGS sequence"/>
</dbReference>
<protein>
    <submittedName>
        <fullName evidence="1">Uncharacterized protein</fullName>
    </submittedName>
</protein>
<proteinExistence type="predicted"/>
<keyword evidence="3" id="KW-1185">Reference proteome</keyword>
<comment type="caution">
    <text evidence="1">The sequence shown here is derived from an EMBL/GenBank/DDBJ whole genome shotgun (WGS) entry which is preliminary data.</text>
</comment>
<name>A0A815PD71_9BILA</name>
<evidence type="ECO:0000313" key="1">
    <source>
        <dbReference type="EMBL" id="CAF1447489.1"/>
    </source>
</evidence>
<dbReference type="AlphaFoldDB" id="A0A815PD71"/>
<dbReference type="Proteomes" id="UP000663829">
    <property type="component" value="Unassembled WGS sequence"/>
</dbReference>
<reference evidence="1" key="1">
    <citation type="submission" date="2021-02" db="EMBL/GenBank/DDBJ databases">
        <authorList>
            <person name="Nowell W R."/>
        </authorList>
    </citation>
    <scope>NUCLEOTIDE SEQUENCE</scope>
</reference>
<gene>
    <name evidence="1" type="ORF">GPM918_LOCUS34606</name>
    <name evidence="2" type="ORF">SRO942_LOCUS35309</name>
</gene>
<accession>A0A815PD71</accession>
<organism evidence="1 3">
    <name type="scientific">Didymodactylos carnosus</name>
    <dbReference type="NCBI Taxonomy" id="1234261"/>
    <lineage>
        <taxon>Eukaryota</taxon>
        <taxon>Metazoa</taxon>
        <taxon>Spiralia</taxon>
        <taxon>Gnathifera</taxon>
        <taxon>Rotifera</taxon>
        <taxon>Eurotatoria</taxon>
        <taxon>Bdelloidea</taxon>
        <taxon>Philodinida</taxon>
        <taxon>Philodinidae</taxon>
        <taxon>Didymodactylos</taxon>
    </lineage>
</organism>
<dbReference type="EMBL" id="CAJNOQ010019311">
    <property type="protein sequence ID" value="CAF1447489.1"/>
    <property type="molecule type" value="Genomic_DNA"/>
</dbReference>